<proteinExistence type="predicted"/>
<evidence type="ECO:0000256" key="1">
    <source>
        <dbReference type="SAM" id="Phobius"/>
    </source>
</evidence>
<reference evidence="2" key="1">
    <citation type="submission" date="2014-09" db="EMBL/GenBank/DDBJ databases">
        <authorList>
            <person name="Magalhaes I.L.F."/>
            <person name="Oliveira U."/>
            <person name="Santos F.R."/>
            <person name="Vidigal T.H.D.A."/>
            <person name="Brescovit A.D."/>
            <person name="Santos A.J."/>
        </authorList>
    </citation>
    <scope>NUCLEOTIDE SEQUENCE</scope>
    <source>
        <tissue evidence="2">Shoot tissue taken approximately 20 cm above the soil surface</tissue>
    </source>
</reference>
<keyword evidence="1" id="KW-0812">Transmembrane</keyword>
<evidence type="ECO:0000313" key="2">
    <source>
        <dbReference type="EMBL" id="JAD38234.1"/>
    </source>
</evidence>
<feature type="transmembrane region" description="Helical" evidence="1">
    <location>
        <begin position="13"/>
        <end position="32"/>
    </location>
</feature>
<sequence>MYSVRITPMLPRMQYPSIFTMFRCFTLLRIFISMGNLHRDRSTVLTAHCLPGANSVR</sequence>
<name>A0A0A8ZFQ1_ARUDO</name>
<organism evidence="2">
    <name type="scientific">Arundo donax</name>
    <name type="common">Giant reed</name>
    <name type="synonym">Donax arundinaceus</name>
    <dbReference type="NCBI Taxonomy" id="35708"/>
    <lineage>
        <taxon>Eukaryota</taxon>
        <taxon>Viridiplantae</taxon>
        <taxon>Streptophyta</taxon>
        <taxon>Embryophyta</taxon>
        <taxon>Tracheophyta</taxon>
        <taxon>Spermatophyta</taxon>
        <taxon>Magnoliopsida</taxon>
        <taxon>Liliopsida</taxon>
        <taxon>Poales</taxon>
        <taxon>Poaceae</taxon>
        <taxon>PACMAD clade</taxon>
        <taxon>Arundinoideae</taxon>
        <taxon>Arundineae</taxon>
        <taxon>Arundo</taxon>
    </lineage>
</organism>
<keyword evidence="1" id="KW-0472">Membrane</keyword>
<dbReference type="AlphaFoldDB" id="A0A0A8ZFQ1"/>
<reference evidence="2" key="2">
    <citation type="journal article" date="2015" name="Data Brief">
        <title>Shoot transcriptome of the giant reed, Arundo donax.</title>
        <authorList>
            <person name="Barrero R.A."/>
            <person name="Guerrero F.D."/>
            <person name="Moolhuijzen P."/>
            <person name="Goolsby J.A."/>
            <person name="Tidwell J."/>
            <person name="Bellgard S.E."/>
            <person name="Bellgard M.I."/>
        </authorList>
    </citation>
    <scope>NUCLEOTIDE SEQUENCE</scope>
    <source>
        <tissue evidence="2">Shoot tissue taken approximately 20 cm above the soil surface</tissue>
    </source>
</reference>
<accession>A0A0A8ZFQ1</accession>
<keyword evidence="1" id="KW-1133">Transmembrane helix</keyword>
<protein>
    <submittedName>
        <fullName evidence="2">Uncharacterized protein</fullName>
    </submittedName>
</protein>
<dbReference type="EMBL" id="GBRH01259661">
    <property type="protein sequence ID" value="JAD38234.1"/>
    <property type="molecule type" value="Transcribed_RNA"/>
</dbReference>